<protein>
    <submittedName>
        <fullName evidence="3">Histidine kinase</fullName>
        <ecNumber evidence="3">2.7.13.3</ecNumber>
    </submittedName>
</protein>
<dbReference type="Proteomes" id="UP000248536">
    <property type="component" value="Chromosome"/>
</dbReference>
<evidence type="ECO:0000259" key="2">
    <source>
        <dbReference type="Pfam" id="PF06580"/>
    </source>
</evidence>
<dbReference type="OrthoDB" id="9809908at2"/>
<feature type="transmembrane region" description="Helical" evidence="1">
    <location>
        <begin position="45"/>
        <end position="65"/>
    </location>
</feature>
<dbReference type="EMBL" id="CP030104">
    <property type="protein sequence ID" value="AWX44409.1"/>
    <property type="molecule type" value="Genomic_DNA"/>
</dbReference>
<dbReference type="Gene3D" id="3.30.565.10">
    <property type="entry name" value="Histidine kinase-like ATPase, C-terminal domain"/>
    <property type="match status" value="1"/>
</dbReference>
<evidence type="ECO:0000313" key="4">
    <source>
        <dbReference type="Proteomes" id="UP000248536"/>
    </source>
</evidence>
<keyword evidence="1" id="KW-1133">Transmembrane helix</keyword>
<dbReference type="PANTHER" id="PTHR34220:SF7">
    <property type="entry name" value="SENSOR HISTIDINE KINASE YPDA"/>
    <property type="match status" value="1"/>
</dbReference>
<dbReference type="KEGG" id="spon:HME9304_01409"/>
<dbReference type="AlphaFoldDB" id="A0A2Z4LRS2"/>
<evidence type="ECO:0000313" key="3">
    <source>
        <dbReference type="EMBL" id="AWX44409.1"/>
    </source>
</evidence>
<sequence length="359" mass="42145">MMEKLKQLKNTKALKHLLFWIGVLAYFVFTANIEVYTGYLQVIEFNIMVVFTQIITAYTCIYVLIPRFLDKKKISLFMIWLLILLIVMFAIYTLFKTYYYDPKYYDSFSEIAKFYAQKDFWYRISNVQVFFSKVIKFLTPTVLLIIAGFYQKQKEFIQLKEQKKEAELSALKNQLNPHFLFNTLNNLYSLSLEKSDRAPEVIERLSEILDYLLYRCRDKFVPITKEIALIENYIALEKLRYGKRVTVNFEHKVTNHLSIAPLILLTFLENAFKHGVAQALGNAKIEISLNTDNGKIIYIVKNTKPITEHPDIDKVKTEPLGLDNAIKQLDLVYGEHYDLHIENKENDHTVTLKLNTNNV</sequence>
<feature type="transmembrane region" description="Helical" evidence="1">
    <location>
        <begin position="12"/>
        <end position="33"/>
    </location>
</feature>
<dbReference type="InterPro" id="IPR050640">
    <property type="entry name" value="Bact_2-comp_sensor_kinase"/>
</dbReference>
<feature type="transmembrane region" description="Helical" evidence="1">
    <location>
        <begin position="130"/>
        <end position="150"/>
    </location>
</feature>
<keyword evidence="3" id="KW-0808">Transferase</keyword>
<dbReference type="InterPro" id="IPR010559">
    <property type="entry name" value="Sig_transdc_His_kin_internal"/>
</dbReference>
<dbReference type="RefSeq" id="WP_112377885.1">
    <property type="nucleotide sequence ID" value="NZ_CP030104.1"/>
</dbReference>
<reference evidence="3 4" key="1">
    <citation type="submission" date="2018-06" db="EMBL/GenBank/DDBJ databases">
        <title>Spongiibacterium sp. HME9304 Genome sequencing and assembly.</title>
        <authorList>
            <person name="Kang H."/>
            <person name="Kim H."/>
            <person name="Joh K."/>
        </authorList>
    </citation>
    <scope>NUCLEOTIDE SEQUENCE [LARGE SCALE GENOMIC DNA]</scope>
    <source>
        <strain evidence="3 4">HME9304</strain>
    </source>
</reference>
<dbReference type="InterPro" id="IPR036890">
    <property type="entry name" value="HATPase_C_sf"/>
</dbReference>
<dbReference type="EC" id="2.7.13.3" evidence="3"/>
<dbReference type="Pfam" id="PF06580">
    <property type="entry name" value="His_kinase"/>
    <property type="match status" value="1"/>
</dbReference>
<evidence type="ECO:0000256" key="1">
    <source>
        <dbReference type="SAM" id="Phobius"/>
    </source>
</evidence>
<accession>A0A2Z4LRS2</accession>
<gene>
    <name evidence="3" type="primary">lytS</name>
    <name evidence="3" type="ORF">HME9304_01409</name>
</gene>
<dbReference type="PANTHER" id="PTHR34220">
    <property type="entry name" value="SENSOR HISTIDINE KINASE YPDA"/>
    <property type="match status" value="1"/>
</dbReference>
<keyword evidence="1" id="KW-0472">Membrane</keyword>
<feature type="transmembrane region" description="Helical" evidence="1">
    <location>
        <begin position="77"/>
        <end position="95"/>
    </location>
</feature>
<name>A0A2Z4LRS2_9FLAO</name>
<dbReference type="GO" id="GO:0016020">
    <property type="term" value="C:membrane"/>
    <property type="evidence" value="ECO:0007669"/>
    <property type="project" value="InterPro"/>
</dbReference>
<proteinExistence type="predicted"/>
<keyword evidence="4" id="KW-1185">Reference proteome</keyword>
<keyword evidence="1" id="KW-0812">Transmembrane</keyword>
<feature type="domain" description="Signal transduction histidine kinase internal region" evidence="2">
    <location>
        <begin position="166"/>
        <end position="244"/>
    </location>
</feature>
<organism evidence="3 4">
    <name type="scientific">Flagellimonas maritima</name>
    <dbReference type="NCBI Taxonomy" id="1383885"/>
    <lineage>
        <taxon>Bacteria</taxon>
        <taxon>Pseudomonadati</taxon>
        <taxon>Bacteroidota</taxon>
        <taxon>Flavobacteriia</taxon>
        <taxon>Flavobacteriales</taxon>
        <taxon>Flavobacteriaceae</taxon>
        <taxon>Flagellimonas</taxon>
    </lineage>
</organism>
<dbReference type="GO" id="GO:0000155">
    <property type="term" value="F:phosphorelay sensor kinase activity"/>
    <property type="evidence" value="ECO:0007669"/>
    <property type="project" value="InterPro"/>
</dbReference>
<keyword evidence="3" id="KW-0418">Kinase</keyword>